<dbReference type="InterPro" id="IPR039422">
    <property type="entry name" value="MarR/SlyA-like"/>
</dbReference>
<dbReference type="GO" id="GO:0006950">
    <property type="term" value="P:response to stress"/>
    <property type="evidence" value="ECO:0007669"/>
    <property type="project" value="TreeGrafter"/>
</dbReference>
<feature type="domain" description="HTH marR-type" evidence="4">
    <location>
        <begin position="1"/>
        <end position="133"/>
    </location>
</feature>
<gene>
    <name evidence="5" type="ORF">FRY98_13470</name>
</gene>
<dbReference type="EMBL" id="VSDO01000002">
    <property type="protein sequence ID" value="TYA13642.1"/>
    <property type="molecule type" value="Genomic_DNA"/>
</dbReference>
<dbReference type="InterPro" id="IPR036388">
    <property type="entry name" value="WH-like_DNA-bd_sf"/>
</dbReference>
<dbReference type="GO" id="GO:0003700">
    <property type="term" value="F:DNA-binding transcription factor activity"/>
    <property type="evidence" value="ECO:0007669"/>
    <property type="project" value="InterPro"/>
</dbReference>
<dbReference type="Proteomes" id="UP000325218">
    <property type="component" value="Unassembled WGS sequence"/>
</dbReference>
<keyword evidence="2" id="KW-0238">DNA-binding</keyword>
<evidence type="ECO:0000256" key="3">
    <source>
        <dbReference type="ARBA" id="ARBA00023163"/>
    </source>
</evidence>
<dbReference type="Gene3D" id="1.10.10.10">
    <property type="entry name" value="Winged helix-like DNA-binding domain superfamily/Winged helix DNA-binding domain"/>
    <property type="match status" value="1"/>
</dbReference>
<evidence type="ECO:0000313" key="6">
    <source>
        <dbReference type="Proteomes" id="UP000325218"/>
    </source>
</evidence>
<evidence type="ECO:0000313" key="5">
    <source>
        <dbReference type="EMBL" id="TYA13642.1"/>
    </source>
</evidence>
<dbReference type="AlphaFoldDB" id="A0A5D0CUV4"/>
<dbReference type="InterPro" id="IPR036390">
    <property type="entry name" value="WH_DNA-bd_sf"/>
</dbReference>
<reference evidence="5 6" key="1">
    <citation type="submission" date="2019-08" db="EMBL/GenBank/DDBJ databases">
        <title>Genome sequencing of Paenibacillus faecis DSM 23593(T).</title>
        <authorList>
            <person name="Kook J.-K."/>
            <person name="Park S.-N."/>
            <person name="Lim Y.K."/>
        </authorList>
    </citation>
    <scope>NUCLEOTIDE SEQUENCE [LARGE SCALE GENOMIC DNA]</scope>
    <source>
        <strain evidence="5 6">DSM 23593</strain>
    </source>
</reference>
<evidence type="ECO:0000259" key="4">
    <source>
        <dbReference type="PROSITE" id="PS50995"/>
    </source>
</evidence>
<dbReference type="GO" id="GO:0003677">
    <property type="term" value="F:DNA binding"/>
    <property type="evidence" value="ECO:0007669"/>
    <property type="project" value="UniProtKB-KW"/>
</dbReference>
<dbReference type="RefSeq" id="WP_148452525.1">
    <property type="nucleotide sequence ID" value="NZ_VSDO01000002.1"/>
</dbReference>
<comment type="caution">
    <text evidence="5">The sequence shown here is derived from an EMBL/GenBank/DDBJ whole genome shotgun (WGS) entry which is preliminary data.</text>
</comment>
<dbReference type="InterPro" id="IPR023187">
    <property type="entry name" value="Tscrpt_reg_MarR-type_CS"/>
</dbReference>
<accession>A0A5D0CUV4</accession>
<dbReference type="OrthoDB" id="2389730at2"/>
<proteinExistence type="predicted"/>
<keyword evidence="3" id="KW-0804">Transcription</keyword>
<sequence length="136" mass="15506">MNEQALETIEVELAILYRRITNRKHGNLDRSAYLLLHQIHANGAAGVKALADEFRLDVSTVSRQTAALEKKGYVIRIPDPADGRAYSLQISELGKQELAASKKSRTERIDRLIRDWSEEEKEIFGRLLAKLNRTFD</sequence>
<name>A0A5D0CUV4_9BACL</name>
<keyword evidence="6" id="KW-1185">Reference proteome</keyword>
<dbReference type="PROSITE" id="PS50995">
    <property type="entry name" value="HTH_MARR_2"/>
    <property type="match status" value="1"/>
</dbReference>
<evidence type="ECO:0000256" key="1">
    <source>
        <dbReference type="ARBA" id="ARBA00023015"/>
    </source>
</evidence>
<dbReference type="Pfam" id="PF01047">
    <property type="entry name" value="MarR"/>
    <property type="match status" value="1"/>
</dbReference>
<protein>
    <submittedName>
        <fullName evidence="5">MarR family transcriptional regulator</fullName>
    </submittedName>
</protein>
<keyword evidence="1" id="KW-0805">Transcription regulation</keyword>
<evidence type="ECO:0000256" key="2">
    <source>
        <dbReference type="ARBA" id="ARBA00023125"/>
    </source>
</evidence>
<dbReference type="SUPFAM" id="SSF46785">
    <property type="entry name" value="Winged helix' DNA-binding domain"/>
    <property type="match status" value="1"/>
</dbReference>
<dbReference type="PRINTS" id="PR00598">
    <property type="entry name" value="HTHMARR"/>
</dbReference>
<organism evidence="5 6">
    <name type="scientific">Paenibacillus faecis</name>
    <dbReference type="NCBI Taxonomy" id="862114"/>
    <lineage>
        <taxon>Bacteria</taxon>
        <taxon>Bacillati</taxon>
        <taxon>Bacillota</taxon>
        <taxon>Bacilli</taxon>
        <taxon>Bacillales</taxon>
        <taxon>Paenibacillaceae</taxon>
        <taxon>Paenibacillus</taxon>
    </lineage>
</organism>
<dbReference type="PANTHER" id="PTHR33164">
    <property type="entry name" value="TRANSCRIPTIONAL REGULATOR, MARR FAMILY"/>
    <property type="match status" value="1"/>
</dbReference>
<dbReference type="InterPro" id="IPR000835">
    <property type="entry name" value="HTH_MarR-typ"/>
</dbReference>
<dbReference type="PROSITE" id="PS01117">
    <property type="entry name" value="HTH_MARR_1"/>
    <property type="match status" value="1"/>
</dbReference>
<dbReference type="PANTHER" id="PTHR33164:SF57">
    <property type="entry name" value="MARR-FAMILY TRANSCRIPTIONAL REGULATOR"/>
    <property type="match status" value="1"/>
</dbReference>
<dbReference type="SMART" id="SM00347">
    <property type="entry name" value="HTH_MARR"/>
    <property type="match status" value="1"/>
</dbReference>